<name>A0ABT2N3A9_9CYAN</name>
<comment type="caution">
    <text evidence="4">The sequence shown here is derived from an EMBL/GenBank/DDBJ whole genome shotgun (WGS) entry which is preliminary data.</text>
</comment>
<dbReference type="RefSeq" id="WP_261197827.1">
    <property type="nucleotide sequence ID" value="NZ_JAMXFA010000006.1"/>
</dbReference>
<dbReference type="PANTHER" id="PTHR42760">
    <property type="entry name" value="SHORT-CHAIN DEHYDROGENASES/REDUCTASES FAMILY MEMBER"/>
    <property type="match status" value="1"/>
</dbReference>
<evidence type="ECO:0000256" key="2">
    <source>
        <dbReference type="RuleBase" id="RU000363"/>
    </source>
</evidence>
<dbReference type="EMBL" id="JAMXFA010000006">
    <property type="protein sequence ID" value="MCT7977173.1"/>
    <property type="molecule type" value="Genomic_DNA"/>
</dbReference>
<dbReference type="SMART" id="SM00822">
    <property type="entry name" value="PKS_KR"/>
    <property type="match status" value="1"/>
</dbReference>
<keyword evidence="5" id="KW-1185">Reference proteome</keyword>
<dbReference type="SUPFAM" id="SSF51735">
    <property type="entry name" value="NAD(P)-binding Rossmann-fold domains"/>
    <property type="match status" value="1"/>
</dbReference>
<organism evidence="4 5">
    <name type="scientific">Laspinema olomoucense D3b</name>
    <dbReference type="NCBI Taxonomy" id="2953688"/>
    <lineage>
        <taxon>Bacteria</taxon>
        <taxon>Bacillati</taxon>
        <taxon>Cyanobacteriota</taxon>
        <taxon>Cyanophyceae</taxon>
        <taxon>Oscillatoriophycideae</taxon>
        <taxon>Oscillatoriales</taxon>
        <taxon>Laspinemataceae</taxon>
        <taxon>Laspinema</taxon>
        <taxon>Laspinema olomoucense</taxon>
    </lineage>
</organism>
<dbReference type="CDD" id="cd05233">
    <property type="entry name" value="SDR_c"/>
    <property type="match status" value="1"/>
</dbReference>
<dbReference type="InterPro" id="IPR057326">
    <property type="entry name" value="KR_dom"/>
</dbReference>
<dbReference type="PRINTS" id="PR00080">
    <property type="entry name" value="SDRFAMILY"/>
</dbReference>
<dbReference type="PRINTS" id="PR00081">
    <property type="entry name" value="GDHRDH"/>
</dbReference>
<dbReference type="InterPro" id="IPR036291">
    <property type="entry name" value="NAD(P)-bd_dom_sf"/>
</dbReference>
<dbReference type="InterPro" id="IPR002347">
    <property type="entry name" value="SDR_fam"/>
</dbReference>
<proteinExistence type="inferred from homology"/>
<evidence type="ECO:0000259" key="3">
    <source>
        <dbReference type="SMART" id="SM00822"/>
    </source>
</evidence>
<reference evidence="4 5" key="1">
    <citation type="journal article" date="2022" name="Front. Microbiol.">
        <title>High genomic differentiation and limited gene flow indicate recent cryptic speciation within the genus Laspinema (cyanobacteria).</title>
        <authorList>
            <person name="Stanojkovic A."/>
            <person name="Skoupy S."/>
            <person name="Skaloud P."/>
            <person name="Dvorak P."/>
        </authorList>
    </citation>
    <scope>NUCLEOTIDE SEQUENCE [LARGE SCALE GENOMIC DNA]</scope>
    <source>
        <strain evidence="4 5">D3b</strain>
    </source>
</reference>
<comment type="similarity">
    <text evidence="1 2">Belongs to the short-chain dehydrogenases/reductases (SDR) family.</text>
</comment>
<feature type="domain" description="Ketoreductase" evidence="3">
    <location>
        <begin position="12"/>
        <end position="197"/>
    </location>
</feature>
<dbReference type="Gene3D" id="3.40.50.720">
    <property type="entry name" value="NAD(P)-binding Rossmann-like Domain"/>
    <property type="match status" value="1"/>
</dbReference>
<dbReference type="Proteomes" id="UP001525961">
    <property type="component" value="Unassembled WGS sequence"/>
</dbReference>
<evidence type="ECO:0000313" key="5">
    <source>
        <dbReference type="Proteomes" id="UP001525961"/>
    </source>
</evidence>
<dbReference type="Pfam" id="PF00106">
    <property type="entry name" value="adh_short"/>
    <property type="match status" value="1"/>
</dbReference>
<evidence type="ECO:0000256" key="1">
    <source>
        <dbReference type="ARBA" id="ARBA00006484"/>
    </source>
</evidence>
<protein>
    <submittedName>
        <fullName evidence="4">SDR family oxidoreductase</fullName>
    </submittedName>
</protein>
<sequence length="247" mass="26200">MLNHLEKSLAGRVAIVTGAGRGIGAATARQLAQRGASVVLVSRSGEELEEVRGAIAAESQPEQVLVYPADVSSEAQTQEVFDQAIAAFGRVDILINNAGMVQVTDFTQIELADWERVMAVNVTGIFLYCREFFRRAIAQSHGGAIVNVASLSGVRGPDKFPGFTSYITSKYGVVGITDSLAVEGKPHGIRVNSVSPGAVDTALLKQAAPFLKTQTTPDDVARTIVFLADDYQAQCLTGANLEIFSNA</sequence>
<accession>A0ABT2N3A9</accession>
<gene>
    <name evidence="4" type="ORF">NG792_05605</name>
</gene>
<evidence type="ECO:0000313" key="4">
    <source>
        <dbReference type="EMBL" id="MCT7977173.1"/>
    </source>
</evidence>